<dbReference type="Pfam" id="PF01844">
    <property type="entry name" value="HNH"/>
    <property type="match status" value="1"/>
</dbReference>
<comment type="caution">
    <text evidence="2">The sequence shown here is derived from an EMBL/GenBank/DDBJ whole genome shotgun (WGS) entry which is preliminary data.</text>
</comment>
<feature type="domain" description="HNH" evidence="1">
    <location>
        <begin position="8"/>
        <end position="63"/>
    </location>
</feature>
<keyword evidence="2" id="KW-0540">Nuclease</keyword>
<evidence type="ECO:0000259" key="1">
    <source>
        <dbReference type="Pfam" id="PF01844"/>
    </source>
</evidence>
<name>W4QMW1_9BACI</name>
<reference evidence="2" key="1">
    <citation type="journal article" date="2014" name="Genome Announc.">
        <title>Draft Genome Sequences of Three Alkaliphilic Bacillus Strains, Bacillus wakoensis JCM 9140T, Bacillus akibai JCM 9157T, and Bacillus hemicellulosilyticus JCM 9152T.</title>
        <authorList>
            <person name="Yuki M."/>
            <person name="Oshima K."/>
            <person name="Suda W."/>
            <person name="Oshida Y."/>
            <person name="Kitamura K."/>
            <person name="Iida T."/>
            <person name="Hattori M."/>
            <person name="Ohkuma M."/>
        </authorList>
    </citation>
    <scope>NUCLEOTIDE SEQUENCE [LARGE SCALE GENOMIC DNA]</scope>
    <source>
        <strain evidence="2">JCM 9152</strain>
    </source>
</reference>
<dbReference type="STRING" id="1236971.JCM9152_4254"/>
<protein>
    <submittedName>
        <fullName evidence="2">Hnh endonuclease</fullName>
    </submittedName>
</protein>
<organism evidence="2 3">
    <name type="scientific">Halalkalibacter hemicellulosilyticusJCM 9152</name>
    <dbReference type="NCBI Taxonomy" id="1236971"/>
    <lineage>
        <taxon>Bacteria</taxon>
        <taxon>Bacillati</taxon>
        <taxon>Bacillota</taxon>
        <taxon>Bacilli</taxon>
        <taxon>Bacillales</taxon>
        <taxon>Bacillaceae</taxon>
        <taxon>Halalkalibacter</taxon>
    </lineage>
</organism>
<dbReference type="EMBL" id="BAUU01000046">
    <property type="protein sequence ID" value="GAE32694.1"/>
    <property type="molecule type" value="Genomic_DNA"/>
</dbReference>
<evidence type="ECO:0000313" key="3">
    <source>
        <dbReference type="Proteomes" id="UP000018895"/>
    </source>
</evidence>
<dbReference type="InterPro" id="IPR002711">
    <property type="entry name" value="HNH"/>
</dbReference>
<keyword evidence="2" id="KW-0378">Hydrolase</keyword>
<dbReference type="GO" id="GO:0003676">
    <property type="term" value="F:nucleic acid binding"/>
    <property type="evidence" value="ECO:0007669"/>
    <property type="project" value="InterPro"/>
</dbReference>
<gene>
    <name evidence="2" type="ORF">JCM9152_4254</name>
</gene>
<keyword evidence="3" id="KW-1185">Reference proteome</keyword>
<dbReference type="OrthoDB" id="9779761at2"/>
<evidence type="ECO:0000313" key="2">
    <source>
        <dbReference type="EMBL" id="GAE32694.1"/>
    </source>
</evidence>
<dbReference type="CDD" id="cd00085">
    <property type="entry name" value="HNHc"/>
    <property type="match status" value="1"/>
</dbReference>
<dbReference type="GO" id="GO:0004519">
    <property type="term" value="F:endonuclease activity"/>
    <property type="evidence" value="ECO:0007669"/>
    <property type="project" value="UniProtKB-KW"/>
</dbReference>
<dbReference type="AlphaFoldDB" id="W4QMW1"/>
<dbReference type="GO" id="GO:0008270">
    <property type="term" value="F:zinc ion binding"/>
    <property type="evidence" value="ECO:0007669"/>
    <property type="project" value="InterPro"/>
</dbReference>
<proteinExistence type="predicted"/>
<accession>W4QMW1</accession>
<dbReference type="Proteomes" id="UP000018895">
    <property type="component" value="Unassembled WGS sequence"/>
</dbReference>
<keyword evidence="2" id="KW-0255">Endonuclease</keyword>
<dbReference type="InterPro" id="IPR003615">
    <property type="entry name" value="HNH_nuc"/>
</dbReference>
<sequence length="63" mass="7373">MNYGRLFCEICNFDFYKKYGELGGDFIEGHHTIPVSELEEGHKTNVKDIVLVCSNCHRMLHRK</sequence>